<reference evidence="3" key="1">
    <citation type="journal article" date="2019" name="Int. J. Syst. Evol. Microbiol.">
        <title>The Global Catalogue of Microorganisms (GCM) 10K type strain sequencing project: providing services to taxonomists for standard genome sequencing and annotation.</title>
        <authorList>
            <consortium name="The Broad Institute Genomics Platform"/>
            <consortium name="The Broad Institute Genome Sequencing Center for Infectious Disease"/>
            <person name="Wu L."/>
            <person name="Ma J."/>
        </authorList>
    </citation>
    <scope>NUCLEOTIDE SEQUENCE [LARGE SCALE GENOMIC DNA]</scope>
    <source>
        <strain evidence="3">YJ-61-S</strain>
    </source>
</reference>
<dbReference type="SUPFAM" id="SSF48576">
    <property type="entry name" value="Terpenoid synthases"/>
    <property type="match status" value="1"/>
</dbReference>
<dbReference type="Pfam" id="PF19086">
    <property type="entry name" value="Terpene_syn_C_2"/>
    <property type="match status" value="1"/>
</dbReference>
<name>A0ABV9I160_9FLAO</name>
<dbReference type="PANTHER" id="PTHR35201:SF4">
    <property type="entry name" value="BETA-PINACENE SYNTHASE-RELATED"/>
    <property type="match status" value="1"/>
</dbReference>
<comment type="caution">
    <text evidence="2">The sequence shown here is derived from an EMBL/GenBank/DDBJ whole genome shotgun (WGS) entry which is preliminary data.</text>
</comment>
<keyword evidence="1" id="KW-0456">Lyase</keyword>
<dbReference type="EMBL" id="JBHSFV010000009">
    <property type="protein sequence ID" value="MFC4635209.1"/>
    <property type="molecule type" value="Genomic_DNA"/>
</dbReference>
<dbReference type="Gene3D" id="1.10.600.10">
    <property type="entry name" value="Farnesyl Diphosphate Synthase"/>
    <property type="match status" value="1"/>
</dbReference>
<organism evidence="2 3">
    <name type="scientific">Dokdonia ponticola</name>
    <dbReference type="NCBI Taxonomy" id="2041041"/>
    <lineage>
        <taxon>Bacteria</taxon>
        <taxon>Pseudomonadati</taxon>
        <taxon>Bacteroidota</taxon>
        <taxon>Flavobacteriia</taxon>
        <taxon>Flavobacteriales</taxon>
        <taxon>Flavobacteriaceae</taxon>
        <taxon>Dokdonia</taxon>
    </lineage>
</organism>
<comment type="cofactor">
    <cofactor evidence="1">
        <name>Mg(2+)</name>
        <dbReference type="ChEBI" id="CHEBI:18420"/>
    </cofactor>
</comment>
<dbReference type="PANTHER" id="PTHR35201">
    <property type="entry name" value="TERPENE SYNTHASE"/>
    <property type="match status" value="1"/>
</dbReference>
<proteinExistence type="inferred from homology"/>
<evidence type="ECO:0000313" key="3">
    <source>
        <dbReference type="Proteomes" id="UP001596043"/>
    </source>
</evidence>
<dbReference type="InterPro" id="IPR034686">
    <property type="entry name" value="Terpene_cyclase-like_2"/>
</dbReference>
<dbReference type="RefSeq" id="WP_379980204.1">
    <property type="nucleotide sequence ID" value="NZ_JBHSFV010000009.1"/>
</dbReference>
<evidence type="ECO:0000256" key="1">
    <source>
        <dbReference type="RuleBase" id="RU366034"/>
    </source>
</evidence>
<keyword evidence="3" id="KW-1185">Reference proteome</keyword>
<sequence length="322" mass="37720">MELAYKTITKSTDLTISKTKCTIHEHSKEILEKAQEISEKLGIVAPQFYKDHTTMTTYLYAGAPVSKMIDMQVNYDVLYYFDDFFGEDTKTDDSIDFTMLFDTWQNGSKTKVFKTIKIDQLYTAIAYISNSIKKNSTVRFFEKYTKTIQAHLYYSLQKKPYETVNEYIDIRLHTGGMLPVIELIEYAYDVFIDDALLKKVPSLYQVKYDCALIGALSNDLFSYSKEKHSDYNLVNAYLKTKETYSYGEAVSLSIKKVNDLYTSYKEGVRQVYQEMENLEPDEKQIINVYLKGIHNIIAASYHWQIQTNRYKHPENVFFDMRY</sequence>
<gene>
    <name evidence="2" type="ORF">ACFO3O_14955</name>
</gene>
<keyword evidence="1" id="KW-0460">Magnesium</keyword>
<dbReference type="Proteomes" id="UP001596043">
    <property type="component" value="Unassembled WGS sequence"/>
</dbReference>
<accession>A0ABV9I160</accession>
<evidence type="ECO:0000313" key="2">
    <source>
        <dbReference type="EMBL" id="MFC4635209.1"/>
    </source>
</evidence>
<keyword evidence="1" id="KW-0479">Metal-binding</keyword>
<protein>
    <recommendedName>
        <fullName evidence="1">Terpene synthase</fullName>
        <ecNumber evidence="1">4.2.3.-</ecNumber>
    </recommendedName>
</protein>
<dbReference type="InterPro" id="IPR008949">
    <property type="entry name" value="Isoprenoid_synthase_dom_sf"/>
</dbReference>
<dbReference type="EC" id="4.2.3.-" evidence="1"/>
<comment type="similarity">
    <text evidence="1">Belongs to the terpene synthase family.</text>
</comment>